<evidence type="ECO:0000313" key="2">
    <source>
        <dbReference type="EMBL" id="CCA71578.1"/>
    </source>
</evidence>
<evidence type="ECO:0000313" key="3">
    <source>
        <dbReference type="Proteomes" id="UP000007148"/>
    </source>
</evidence>
<proteinExistence type="predicted"/>
<dbReference type="InParanoid" id="G4TJT5"/>
<sequence>MEEMKELRSKKTELLRDLGSRFDYSGNNDRPDPEMIEEYNEIADGIDRTSKRRCDTAFSKLPAELLIEVLWHATAPELRVYIIDRVLELMLVCTDWEHLIMTTPKLWMCIELAKDMEDAEAKLALSLYLSRELPLSIFYDYNFDANQVLAPLLIPHRRRVRALIWSARFPNPVLDERNTEGDLNRSLNCLHPAYSSSMLEVVDLQERRWPSEHSTYDTEYKAPLSWAYSNYKPIASARAFGDELQVLDAGKSTIEELLAITQLKYLRRVTIHLPASIPLDFDPSIDEPSSKGGTLMARIKAIRSLPWTHFTCVAMSWSIFNHIIGCIFSTVVHLQIGLDYIRLHELTRLIEETKQLENLDLTISLDSEPSSLLPLYSKLSITSLTLRIYTYPTDVTEIVNHFCRIAPGLQCLGITSARGKLIMKGINFDSLPNLLTLTTHCEAHHEDVFYKIQRFVVMASPGDFTNMPGSTACHLRCYLNFRSDPLPFILTSSSWPCVEILNLKTSYSRMHKGTLFHCRLHLHRLRRLELGCASAASVTHMVASYPTDLPSLEEIKFDCPPEWDILFILLEKRILLALEGVTLVSTLVLGCRPPDEICIPLVKLLKGHITPHMPHYELSIHGNLNRIL</sequence>
<dbReference type="OrthoDB" id="10677806at2759"/>
<dbReference type="EMBL" id="CAFZ01000126">
    <property type="protein sequence ID" value="CCA71578.1"/>
    <property type="molecule type" value="Genomic_DNA"/>
</dbReference>
<protein>
    <recommendedName>
        <fullName evidence="1">F-box domain-containing protein</fullName>
    </recommendedName>
</protein>
<comment type="caution">
    <text evidence="2">The sequence shown here is derived from an EMBL/GenBank/DDBJ whole genome shotgun (WGS) entry which is preliminary data.</text>
</comment>
<dbReference type="HOGENOM" id="CLU_015287_1_0_1"/>
<accession>G4TJT5</accession>
<feature type="domain" description="F-box" evidence="1">
    <location>
        <begin position="55"/>
        <end position="110"/>
    </location>
</feature>
<organism evidence="2 3">
    <name type="scientific">Serendipita indica (strain DSM 11827)</name>
    <name type="common">Root endophyte fungus</name>
    <name type="synonym">Piriformospora indica</name>
    <dbReference type="NCBI Taxonomy" id="1109443"/>
    <lineage>
        <taxon>Eukaryota</taxon>
        <taxon>Fungi</taxon>
        <taxon>Dikarya</taxon>
        <taxon>Basidiomycota</taxon>
        <taxon>Agaricomycotina</taxon>
        <taxon>Agaricomycetes</taxon>
        <taxon>Sebacinales</taxon>
        <taxon>Serendipitaceae</taxon>
        <taxon>Serendipita</taxon>
    </lineage>
</organism>
<evidence type="ECO:0000259" key="1">
    <source>
        <dbReference type="PROSITE" id="PS50181"/>
    </source>
</evidence>
<keyword evidence="3" id="KW-1185">Reference proteome</keyword>
<dbReference type="eggNOG" id="ENOG502T6JN">
    <property type="taxonomic scope" value="Eukaryota"/>
</dbReference>
<gene>
    <name evidence="2" type="ORF">PIIN_05515</name>
</gene>
<dbReference type="Proteomes" id="UP000007148">
    <property type="component" value="Unassembled WGS sequence"/>
</dbReference>
<name>G4TJT5_SERID</name>
<dbReference type="AlphaFoldDB" id="G4TJT5"/>
<dbReference type="InterPro" id="IPR001810">
    <property type="entry name" value="F-box_dom"/>
</dbReference>
<reference evidence="2 3" key="1">
    <citation type="journal article" date="2011" name="PLoS Pathog.">
        <title>Endophytic Life Strategies Decoded by Genome and Transcriptome Analyses of the Mutualistic Root Symbiont Piriformospora indica.</title>
        <authorList>
            <person name="Zuccaro A."/>
            <person name="Lahrmann U."/>
            <person name="Guldener U."/>
            <person name="Langen G."/>
            <person name="Pfiffi S."/>
            <person name="Biedenkopf D."/>
            <person name="Wong P."/>
            <person name="Samans B."/>
            <person name="Grimm C."/>
            <person name="Basiewicz M."/>
            <person name="Murat C."/>
            <person name="Martin F."/>
            <person name="Kogel K.H."/>
        </authorList>
    </citation>
    <scope>NUCLEOTIDE SEQUENCE [LARGE SCALE GENOMIC DNA]</scope>
    <source>
        <strain evidence="2 3">DSM 11827</strain>
    </source>
</reference>
<dbReference type="PROSITE" id="PS50181">
    <property type="entry name" value="FBOX"/>
    <property type="match status" value="1"/>
</dbReference>